<evidence type="ECO:0000256" key="9">
    <source>
        <dbReference type="ARBA" id="ARBA00049984"/>
    </source>
</evidence>
<dbReference type="InterPro" id="IPR007523">
    <property type="entry name" value="NDUFAF3/AAMDC"/>
</dbReference>
<dbReference type="FunFam" id="3.40.1230.10:FF:000002">
    <property type="entry name" value="NADH dehydrogenase [ubiquinone] 1 alpha subcomplex assembly factor 3"/>
    <property type="match status" value="1"/>
</dbReference>
<dbReference type="STRING" id="7739.C3YAD4"/>
<evidence type="ECO:0000256" key="7">
    <source>
        <dbReference type="ARBA" id="ARBA00023136"/>
    </source>
</evidence>
<dbReference type="PANTHER" id="PTHR21192">
    <property type="entry name" value="NUCLEAR PROTEIN E3-3"/>
    <property type="match status" value="1"/>
</dbReference>
<keyword evidence="7" id="KW-0472">Membrane</keyword>
<evidence type="ECO:0000313" key="10">
    <source>
        <dbReference type="EMBL" id="EEN62682.1"/>
    </source>
</evidence>
<dbReference type="eggNOG" id="KOG3363">
    <property type="taxonomic scope" value="Eukaryota"/>
</dbReference>
<dbReference type="PANTHER" id="PTHR21192:SF2">
    <property type="entry name" value="NADH DEHYDROGENASE [UBIQUINONE] 1 ALPHA SUBCOMPLEX ASSEMBLY FACTOR 3"/>
    <property type="match status" value="1"/>
</dbReference>
<gene>
    <name evidence="10" type="ORF">BRAFLDRAFT_277780</name>
</gene>
<dbReference type="SUPFAM" id="SSF64076">
    <property type="entry name" value="MTH938-like"/>
    <property type="match status" value="1"/>
</dbReference>
<proteinExistence type="inferred from homology"/>
<dbReference type="InterPro" id="IPR036748">
    <property type="entry name" value="MTH938-like_sf"/>
</dbReference>
<keyword evidence="6" id="KW-0496">Mitochondrion</keyword>
<comment type="function">
    <text evidence="1">Essential factor for the assembly of mitochondrial NADH:ubiquinone oxidoreductase complex (complex I).</text>
</comment>
<dbReference type="GO" id="GO:0032981">
    <property type="term" value="P:mitochondrial respiratory chain complex I assembly"/>
    <property type="evidence" value="ECO:0007669"/>
    <property type="project" value="InterPro"/>
</dbReference>
<comment type="similarity">
    <text evidence="9">Belongs to the NDUFAF3 family.</text>
</comment>
<evidence type="ECO:0000256" key="6">
    <source>
        <dbReference type="ARBA" id="ARBA00023128"/>
    </source>
</evidence>
<reference evidence="10" key="1">
    <citation type="journal article" date="2008" name="Nature">
        <title>The amphioxus genome and the evolution of the chordate karyotype.</title>
        <authorList>
            <consortium name="US DOE Joint Genome Institute (JGI-PGF)"/>
            <person name="Putnam N.H."/>
            <person name="Butts T."/>
            <person name="Ferrier D.E.K."/>
            <person name="Furlong R.F."/>
            <person name="Hellsten U."/>
            <person name="Kawashima T."/>
            <person name="Robinson-Rechavi M."/>
            <person name="Shoguchi E."/>
            <person name="Terry A."/>
            <person name="Yu J.-K."/>
            <person name="Benito-Gutierrez E.L."/>
            <person name="Dubchak I."/>
            <person name="Garcia-Fernandez J."/>
            <person name="Gibson-Brown J.J."/>
            <person name="Grigoriev I.V."/>
            <person name="Horton A.C."/>
            <person name="de Jong P.J."/>
            <person name="Jurka J."/>
            <person name="Kapitonov V.V."/>
            <person name="Kohara Y."/>
            <person name="Kuroki Y."/>
            <person name="Lindquist E."/>
            <person name="Lucas S."/>
            <person name="Osoegawa K."/>
            <person name="Pennacchio L.A."/>
            <person name="Salamov A.A."/>
            <person name="Satou Y."/>
            <person name="Sauka-Spengler T."/>
            <person name="Schmutz J."/>
            <person name="Shin-I T."/>
            <person name="Toyoda A."/>
            <person name="Bronner-Fraser M."/>
            <person name="Fujiyama A."/>
            <person name="Holland L.Z."/>
            <person name="Holland P.W.H."/>
            <person name="Satoh N."/>
            <person name="Rokhsar D.S."/>
        </authorList>
    </citation>
    <scope>NUCLEOTIDE SEQUENCE [LARGE SCALE GENOMIC DNA]</scope>
    <source>
        <strain evidence="10">S238N-H82</strain>
        <tissue evidence="10">Testes</tissue>
    </source>
</reference>
<dbReference type="Pfam" id="PF04430">
    <property type="entry name" value="DUF498"/>
    <property type="match status" value="1"/>
</dbReference>
<organism>
    <name type="scientific">Branchiostoma floridae</name>
    <name type="common">Florida lancelet</name>
    <name type="synonym">Amphioxus</name>
    <dbReference type="NCBI Taxonomy" id="7739"/>
    <lineage>
        <taxon>Eukaryota</taxon>
        <taxon>Metazoa</taxon>
        <taxon>Chordata</taxon>
        <taxon>Cephalochordata</taxon>
        <taxon>Leptocardii</taxon>
        <taxon>Amphioxiformes</taxon>
        <taxon>Branchiostomatidae</taxon>
        <taxon>Branchiostoma</taxon>
    </lineage>
</organism>
<dbReference type="InParanoid" id="C3YAD4"/>
<evidence type="ECO:0000256" key="2">
    <source>
        <dbReference type="ARBA" id="ARBA00004123"/>
    </source>
</evidence>
<dbReference type="GO" id="GO:0005743">
    <property type="term" value="C:mitochondrial inner membrane"/>
    <property type="evidence" value="ECO:0007669"/>
    <property type="project" value="UniProtKB-SubCell"/>
</dbReference>
<comment type="subcellular location">
    <subcellularLocation>
        <location evidence="3">Mitochondrion inner membrane</location>
    </subcellularLocation>
    <subcellularLocation>
        <location evidence="2">Nucleus</location>
    </subcellularLocation>
</comment>
<dbReference type="EMBL" id="GG666494">
    <property type="protein sequence ID" value="EEN62682.1"/>
    <property type="molecule type" value="Genomic_DNA"/>
</dbReference>
<dbReference type="CDD" id="cd05125">
    <property type="entry name" value="Mth938_2P1-like"/>
    <property type="match status" value="1"/>
</dbReference>
<evidence type="ECO:0000256" key="1">
    <source>
        <dbReference type="ARBA" id="ARBA00004069"/>
    </source>
</evidence>
<evidence type="ECO:0000256" key="8">
    <source>
        <dbReference type="ARBA" id="ARBA00023242"/>
    </source>
</evidence>
<dbReference type="GO" id="GO:0005634">
    <property type="term" value="C:nucleus"/>
    <property type="evidence" value="ECO:0007669"/>
    <property type="project" value="UniProtKB-SubCell"/>
</dbReference>
<dbReference type="AlphaFoldDB" id="C3YAD4"/>
<protein>
    <recommendedName>
        <fullName evidence="4">NADH dehydrogenase [ubiquinone] 1 alpha subcomplex assembly factor 3</fullName>
    </recommendedName>
</protein>
<sequence length="179" mass="19969">MAAPGMLARATCSAFGRLRPVFRQPRRWHRLTPTDDELYVRTTISLLEKQNPQDMFISNYSERGFTIRGDKVLGPVAIVPRSILSWDVAGPEDINRESLALFYIFEPKIEIVVLGVGNEHIKLDPELHKFMRQKGIALEVQDTAHACATFNYLVSEGRVAGAALIPPTGGVKEGLLVQR</sequence>
<evidence type="ECO:0000256" key="4">
    <source>
        <dbReference type="ARBA" id="ARBA00021776"/>
    </source>
</evidence>
<dbReference type="Gene3D" id="3.40.1230.10">
    <property type="entry name" value="MTH938-like"/>
    <property type="match status" value="1"/>
</dbReference>
<keyword evidence="5" id="KW-0999">Mitochondrion inner membrane</keyword>
<accession>C3YAD4</accession>
<name>C3YAD4_BRAFL</name>
<evidence type="ECO:0000256" key="3">
    <source>
        <dbReference type="ARBA" id="ARBA00004273"/>
    </source>
</evidence>
<dbReference type="InterPro" id="IPR034095">
    <property type="entry name" value="NDUF3"/>
</dbReference>
<keyword evidence="8" id="KW-0539">Nucleus</keyword>
<evidence type="ECO:0000256" key="5">
    <source>
        <dbReference type="ARBA" id="ARBA00022792"/>
    </source>
</evidence>